<name>J9FU88_9ZZZZ</name>
<dbReference type="EMBL" id="AMCI01007154">
    <property type="protein sequence ID" value="EJW93127.1"/>
    <property type="molecule type" value="Genomic_DNA"/>
</dbReference>
<proteinExistence type="predicted"/>
<evidence type="ECO:0000313" key="1">
    <source>
        <dbReference type="EMBL" id="EJW93127.1"/>
    </source>
</evidence>
<protein>
    <submittedName>
        <fullName evidence="1">Uncharacterized protein</fullName>
    </submittedName>
</protein>
<dbReference type="AlphaFoldDB" id="J9FU88"/>
<organism evidence="1">
    <name type="scientific">gut metagenome</name>
    <dbReference type="NCBI Taxonomy" id="749906"/>
    <lineage>
        <taxon>unclassified sequences</taxon>
        <taxon>metagenomes</taxon>
        <taxon>organismal metagenomes</taxon>
    </lineage>
</organism>
<gene>
    <name evidence="1" type="ORF">EVA_18767</name>
</gene>
<comment type="caution">
    <text evidence="1">The sequence shown here is derived from an EMBL/GenBank/DDBJ whole genome shotgun (WGS) entry which is preliminary data.</text>
</comment>
<reference evidence="1" key="1">
    <citation type="journal article" date="2012" name="PLoS ONE">
        <title>Gene sets for utilization of primary and secondary nutrition supplies in the distal gut of endangered iberian lynx.</title>
        <authorList>
            <person name="Alcaide M."/>
            <person name="Messina E."/>
            <person name="Richter M."/>
            <person name="Bargiela R."/>
            <person name="Peplies J."/>
            <person name="Huws S.A."/>
            <person name="Newbold C.J."/>
            <person name="Golyshin P.N."/>
            <person name="Simon M.A."/>
            <person name="Lopez G."/>
            <person name="Yakimov M.M."/>
            <person name="Ferrer M."/>
        </authorList>
    </citation>
    <scope>NUCLEOTIDE SEQUENCE</scope>
</reference>
<accession>J9FU88</accession>
<sequence length="62" mass="7198">MRWSTPVISPLLSVSRTPLPVILSAMKRILLFSNPWNSQNRLFVLLSSLRLRPVRKKWVSPL</sequence>